<comment type="similarity">
    <text evidence="3">Belongs to the bombesin/neuromedin-B/ranatensin family.</text>
</comment>
<evidence type="ECO:0000256" key="1">
    <source>
        <dbReference type="ARBA" id="ARBA00004263"/>
    </source>
</evidence>
<evidence type="ECO:0000256" key="6">
    <source>
        <dbReference type="ARBA" id="ARBA00022685"/>
    </source>
</evidence>
<reference evidence="11 12" key="1">
    <citation type="submission" date="2019-04" db="EMBL/GenBank/DDBJ databases">
        <authorList>
            <consortium name="Wellcome Sanger Institute Data Sharing"/>
        </authorList>
    </citation>
    <scope>NUCLEOTIDE SEQUENCE [LARGE SCALE GENOMIC DNA]</scope>
</reference>
<keyword evidence="12" id="KW-1185">Reference proteome</keyword>
<sequence length="150" mass="17058">MRTDIFVSTPVLFVLVLVMICEVDVASCNNAGALDKIMFPRGNHWAVGHLMGKKSTDTLYESEEVGTTSNEYFLTPKEAKQLDKQLQSPQLLINLIRALVVLETANEARIQWKVTQERKSHWEETEKDKNLRKVGDLLFQSLHLKDNSAT</sequence>
<dbReference type="RefSeq" id="XP_029108919.1">
    <property type="nucleotide sequence ID" value="XM_029253086.1"/>
</dbReference>
<evidence type="ECO:0000313" key="11">
    <source>
        <dbReference type="Ensembl" id="ENSSFOP00015034809.2"/>
    </source>
</evidence>
<dbReference type="KEGG" id="sfm:108934221"/>
<dbReference type="GO" id="GO:0005615">
    <property type="term" value="C:extracellular space"/>
    <property type="evidence" value="ECO:0007669"/>
    <property type="project" value="TreeGrafter"/>
</dbReference>
<evidence type="ECO:0000256" key="5">
    <source>
        <dbReference type="ARBA" id="ARBA00022525"/>
    </source>
</evidence>
<evidence type="ECO:0000256" key="9">
    <source>
        <dbReference type="ARBA" id="ARBA00023329"/>
    </source>
</evidence>
<evidence type="ECO:0000256" key="10">
    <source>
        <dbReference type="SAM" id="SignalP"/>
    </source>
</evidence>
<gene>
    <name evidence="11" type="primary">grp</name>
</gene>
<feature type="signal peptide" evidence="10">
    <location>
        <begin position="1"/>
        <end position="28"/>
    </location>
</feature>
<dbReference type="OrthoDB" id="9879745at2759"/>
<dbReference type="InterPro" id="IPR000874">
    <property type="entry name" value="Bombesin"/>
</dbReference>
<reference evidence="11" key="2">
    <citation type="submission" date="2025-08" db="UniProtKB">
        <authorList>
            <consortium name="Ensembl"/>
        </authorList>
    </citation>
    <scope>IDENTIFICATION</scope>
</reference>
<dbReference type="GO" id="GO:0007218">
    <property type="term" value="P:neuropeptide signaling pathway"/>
    <property type="evidence" value="ECO:0007669"/>
    <property type="project" value="InterPro"/>
</dbReference>
<dbReference type="AlphaFoldDB" id="A0A8C9SFE8"/>
<dbReference type="GO" id="GO:0005184">
    <property type="term" value="F:neuropeptide hormone activity"/>
    <property type="evidence" value="ECO:0007669"/>
    <property type="project" value="TreeGrafter"/>
</dbReference>
<evidence type="ECO:0000256" key="7">
    <source>
        <dbReference type="ARBA" id="ARBA00022729"/>
    </source>
</evidence>
<dbReference type="PANTHER" id="PTHR16866">
    <property type="entry name" value="GASTRIN-RELEASING PEPTIDE"/>
    <property type="match status" value="1"/>
</dbReference>
<dbReference type="GO" id="GO:0031410">
    <property type="term" value="C:cytoplasmic vesicle"/>
    <property type="evidence" value="ECO:0007669"/>
    <property type="project" value="UniProtKB-SubCell"/>
</dbReference>
<reference evidence="11" key="3">
    <citation type="submission" date="2025-09" db="UniProtKB">
        <authorList>
            <consortium name="Ensembl"/>
        </authorList>
    </citation>
    <scope>IDENTIFICATION</scope>
</reference>
<dbReference type="PROSITE" id="PS00257">
    <property type="entry name" value="BOMBESIN"/>
    <property type="match status" value="1"/>
</dbReference>
<evidence type="ECO:0000256" key="8">
    <source>
        <dbReference type="ARBA" id="ARBA00022815"/>
    </source>
</evidence>
<organism evidence="11 12">
    <name type="scientific">Scleropages formosus</name>
    <name type="common">Asian bonytongue</name>
    <name type="synonym">Osteoglossum formosum</name>
    <dbReference type="NCBI Taxonomy" id="113540"/>
    <lineage>
        <taxon>Eukaryota</taxon>
        <taxon>Metazoa</taxon>
        <taxon>Chordata</taxon>
        <taxon>Craniata</taxon>
        <taxon>Vertebrata</taxon>
        <taxon>Euteleostomi</taxon>
        <taxon>Actinopterygii</taxon>
        <taxon>Neopterygii</taxon>
        <taxon>Teleostei</taxon>
        <taxon>Osteoglossocephala</taxon>
        <taxon>Osteoglossomorpha</taxon>
        <taxon>Osteoglossiformes</taxon>
        <taxon>Osteoglossidae</taxon>
        <taxon>Scleropages</taxon>
    </lineage>
</organism>
<evidence type="ECO:0000256" key="4">
    <source>
        <dbReference type="ARBA" id="ARBA00016270"/>
    </source>
</evidence>
<evidence type="ECO:0000256" key="2">
    <source>
        <dbReference type="ARBA" id="ARBA00004613"/>
    </source>
</evidence>
<dbReference type="GeneTree" id="ENSGT00940000174898"/>
<keyword evidence="5" id="KW-0964">Secreted</keyword>
<evidence type="ECO:0000256" key="3">
    <source>
        <dbReference type="ARBA" id="ARBA00010012"/>
    </source>
</evidence>
<proteinExistence type="inferred from homology"/>
<dbReference type="Ensembl" id="ENSSFOT00015035191.2">
    <property type="protein sequence ID" value="ENSSFOP00015034809.2"/>
    <property type="gene ID" value="ENSSFOG00015022171.2"/>
</dbReference>
<name>A0A8C9SFE8_SCLFO</name>
<dbReference type="CTD" id="2922"/>
<accession>A0A8C9SFE8</accession>
<comment type="subcellular location">
    <subcellularLocation>
        <location evidence="1">Cytoplasmic vesicle</location>
        <location evidence="1">Secretory vesicle lumen</location>
    </subcellularLocation>
    <subcellularLocation>
        <location evidence="2">Secreted</location>
    </subcellularLocation>
</comment>
<keyword evidence="7 10" id="KW-0732">Signal</keyword>
<feature type="chain" id="PRO_5034342799" description="Gastrin-releasing peptide" evidence="10">
    <location>
        <begin position="29"/>
        <end position="150"/>
    </location>
</feature>
<protein>
    <recommendedName>
        <fullName evidence="4">Gastrin-releasing peptide</fullName>
    </recommendedName>
</protein>
<dbReference type="Pfam" id="PF02044">
    <property type="entry name" value="Bombesin"/>
    <property type="match status" value="1"/>
</dbReference>
<evidence type="ECO:0000313" key="12">
    <source>
        <dbReference type="Proteomes" id="UP000694397"/>
    </source>
</evidence>
<dbReference type="Proteomes" id="UP000694397">
    <property type="component" value="Chromosome 6"/>
</dbReference>
<dbReference type="PANTHER" id="PTHR16866:SF2">
    <property type="entry name" value="GASTRIN-RELEASING PEPTIDE"/>
    <property type="match status" value="1"/>
</dbReference>
<keyword evidence="6" id="KW-0165">Cleavage on pair of basic residues</keyword>
<keyword evidence="9" id="KW-0968">Cytoplasmic vesicle</keyword>
<dbReference type="GeneID" id="108934221"/>
<keyword evidence="8" id="KW-0027">Amidation</keyword>